<dbReference type="EMBL" id="JBHUOZ010000002">
    <property type="protein sequence ID" value="MFD2919733.1"/>
    <property type="molecule type" value="Genomic_DNA"/>
</dbReference>
<dbReference type="SUPFAM" id="SSF88659">
    <property type="entry name" value="Sigma3 and sigma4 domains of RNA polymerase sigma factors"/>
    <property type="match status" value="1"/>
</dbReference>
<reference evidence="2" key="1">
    <citation type="journal article" date="2019" name="Int. J. Syst. Evol. Microbiol.">
        <title>The Global Catalogue of Microorganisms (GCM) 10K type strain sequencing project: providing services to taxonomists for standard genome sequencing and annotation.</title>
        <authorList>
            <consortium name="The Broad Institute Genomics Platform"/>
            <consortium name="The Broad Institute Genome Sequencing Center for Infectious Disease"/>
            <person name="Wu L."/>
            <person name="Ma J."/>
        </authorList>
    </citation>
    <scope>NUCLEOTIDE SEQUENCE [LARGE SCALE GENOMIC DNA]</scope>
    <source>
        <strain evidence="2">KCTC 23299</strain>
    </source>
</reference>
<evidence type="ECO:0000313" key="2">
    <source>
        <dbReference type="Proteomes" id="UP001597511"/>
    </source>
</evidence>
<organism evidence="1 2">
    <name type="scientific">Terrimonas rubra</name>
    <dbReference type="NCBI Taxonomy" id="1035890"/>
    <lineage>
        <taxon>Bacteria</taxon>
        <taxon>Pseudomonadati</taxon>
        <taxon>Bacteroidota</taxon>
        <taxon>Chitinophagia</taxon>
        <taxon>Chitinophagales</taxon>
        <taxon>Chitinophagaceae</taxon>
        <taxon>Terrimonas</taxon>
    </lineage>
</organism>
<proteinExistence type="predicted"/>
<dbReference type="Gene3D" id="1.10.10.10">
    <property type="entry name" value="Winged helix-like DNA-binding domain superfamily/Winged helix DNA-binding domain"/>
    <property type="match status" value="1"/>
</dbReference>
<evidence type="ECO:0000313" key="1">
    <source>
        <dbReference type="EMBL" id="MFD2919733.1"/>
    </source>
</evidence>
<dbReference type="Proteomes" id="UP001597511">
    <property type="component" value="Unassembled WGS sequence"/>
</dbReference>
<dbReference type="InterPro" id="IPR036388">
    <property type="entry name" value="WH-like_DNA-bd_sf"/>
</dbReference>
<dbReference type="RefSeq" id="WP_386097257.1">
    <property type="nucleotide sequence ID" value="NZ_JBHUOZ010000002.1"/>
</dbReference>
<name>A0ABW6A7Q0_9BACT</name>
<comment type="caution">
    <text evidence="1">The sequence shown here is derived from an EMBL/GenBank/DDBJ whole genome shotgun (WGS) entry which is preliminary data.</text>
</comment>
<accession>A0ABW6A7Q0</accession>
<gene>
    <name evidence="1" type="ORF">ACFS6H_08455</name>
</gene>
<keyword evidence="2" id="KW-1185">Reference proteome</keyword>
<dbReference type="InterPro" id="IPR013324">
    <property type="entry name" value="RNA_pol_sigma_r3/r4-like"/>
</dbReference>
<sequence length="260" mass="30452">MYNILLQDCADNHLHYRGFVAGEERSLAYIYKHAWLPLQHIGLRILNNEFVISCILQEAMLHGWEHRHTMKSTKHIYFFIRQDLLWKCFAWLRSKQHTFYSNRCSNLDDVLEEEYKVVLADEKQMEMVEQDEERRQLVYNAIPYLTPTKQNITTLSLKYGLSCKQIAARIGSSATAVSLQLQDAASHLKQIIHASYMFEKKEQKRSKVFNLVQLDAVKEKIVCMRRNENKSFECIAASIGLDTPEVRCLYIEALKIMSKN</sequence>
<protein>
    <submittedName>
        <fullName evidence="1">RNA polymerase sigma factor</fullName>
    </submittedName>
</protein>